<keyword evidence="5 7" id="KW-1133">Transmembrane helix</keyword>
<comment type="subcellular location">
    <subcellularLocation>
        <location evidence="1 7">Cell membrane</location>
        <topology evidence="1 7">Multi-pass membrane protein</topology>
    </subcellularLocation>
</comment>
<dbReference type="RefSeq" id="WP_129077390.1">
    <property type="nucleotide sequence ID" value="NZ_QOUX01000023.1"/>
</dbReference>
<comment type="caution">
    <text evidence="9">The sequence shown here is derived from an EMBL/GenBank/DDBJ whole genome shotgun (WGS) entry which is preliminary data.</text>
</comment>
<keyword evidence="3" id="KW-1003">Cell membrane</keyword>
<dbReference type="CDD" id="cd06261">
    <property type="entry name" value="TM_PBP2"/>
    <property type="match status" value="1"/>
</dbReference>
<dbReference type="Pfam" id="PF00528">
    <property type="entry name" value="BPD_transp_1"/>
    <property type="match status" value="1"/>
</dbReference>
<evidence type="ECO:0000259" key="8">
    <source>
        <dbReference type="PROSITE" id="PS50928"/>
    </source>
</evidence>
<organism evidence="9 10">
    <name type="scientific">Anaerobacillus alkaliphilus</name>
    <dbReference type="NCBI Taxonomy" id="1548597"/>
    <lineage>
        <taxon>Bacteria</taxon>
        <taxon>Bacillati</taxon>
        <taxon>Bacillota</taxon>
        <taxon>Bacilli</taxon>
        <taxon>Bacillales</taxon>
        <taxon>Bacillaceae</taxon>
        <taxon>Anaerobacillus</taxon>
    </lineage>
</organism>
<dbReference type="SUPFAM" id="SSF161098">
    <property type="entry name" value="MetI-like"/>
    <property type="match status" value="1"/>
</dbReference>
<evidence type="ECO:0000313" key="9">
    <source>
        <dbReference type="EMBL" id="RXJ02544.1"/>
    </source>
</evidence>
<evidence type="ECO:0000256" key="6">
    <source>
        <dbReference type="ARBA" id="ARBA00023136"/>
    </source>
</evidence>
<reference evidence="9 10" key="1">
    <citation type="journal article" date="2019" name="Int. J. Syst. Evol. Microbiol.">
        <title>Anaerobacillus alkaliphilus sp. nov., a novel alkaliphilic and moderately halophilic bacterium.</title>
        <authorList>
            <person name="Borsodi A.K."/>
            <person name="Aszalos J.M."/>
            <person name="Bihari P."/>
            <person name="Nagy I."/>
            <person name="Schumann P."/>
            <person name="Sproer C."/>
            <person name="Kovacs A.L."/>
            <person name="Boka K."/>
            <person name="Dobosy P."/>
            <person name="Ovari M."/>
            <person name="Szili-Kovacs T."/>
            <person name="Toth E."/>
        </authorList>
    </citation>
    <scope>NUCLEOTIDE SEQUENCE [LARGE SCALE GENOMIC DNA]</scope>
    <source>
        <strain evidence="9 10">B16-10</strain>
    </source>
</reference>
<dbReference type="InterPro" id="IPR000515">
    <property type="entry name" value="MetI-like"/>
</dbReference>
<dbReference type="EMBL" id="QOUX01000023">
    <property type="protein sequence ID" value="RXJ02544.1"/>
    <property type="molecule type" value="Genomic_DNA"/>
</dbReference>
<accession>A0A4Q0VUS9</accession>
<feature type="transmembrane region" description="Helical" evidence="7">
    <location>
        <begin position="280"/>
        <end position="300"/>
    </location>
</feature>
<dbReference type="InterPro" id="IPR035906">
    <property type="entry name" value="MetI-like_sf"/>
</dbReference>
<dbReference type="AlphaFoldDB" id="A0A4Q0VUS9"/>
<feature type="transmembrane region" description="Helical" evidence="7">
    <location>
        <begin position="62"/>
        <end position="79"/>
    </location>
</feature>
<dbReference type="OrthoDB" id="59172at2"/>
<evidence type="ECO:0000256" key="2">
    <source>
        <dbReference type="ARBA" id="ARBA00022448"/>
    </source>
</evidence>
<dbReference type="PANTHER" id="PTHR30193:SF37">
    <property type="entry name" value="INNER MEMBRANE ABC TRANSPORTER PERMEASE PROTEIN YCJO"/>
    <property type="match status" value="1"/>
</dbReference>
<evidence type="ECO:0000256" key="1">
    <source>
        <dbReference type="ARBA" id="ARBA00004651"/>
    </source>
</evidence>
<dbReference type="PROSITE" id="PS50928">
    <property type="entry name" value="ABC_TM1"/>
    <property type="match status" value="1"/>
</dbReference>
<dbReference type="GO" id="GO:0055085">
    <property type="term" value="P:transmembrane transport"/>
    <property type="evidence" value="ECO:0007669"/>
    <property type="project" value="InterPro"/>
</dbReference>
<sequence length="309" mass="35255">MEVGTSHNVVTKKKPSSKLKNTWKEMKKHKVAYLFLLPKLLFFAIFMLVPIVWAFVLSFLDYGIFEIKWVGLAHYFTAFQSEIFKASLWNTFLYTIVTVPAFIITALVIATLISPLGKVSQTFFRSAFYLPTVTSMVIIAMVWRWMYNYRYGLFNYIIGWFGFEPVNWLGASDTALPSLMIMSILIPPGSGIIIYLAAMNNISPTLYEAAKIDGANAFQRWYKITIPLLTQTTLYLVILSTIGSFQVFTQIIMMTGGGPGYSTETIVHVIYKTAFRDFNFGLASAQSVILFFIIMVFAIFQFKIFRDKN</sequence>
<proteinExistence type="inferred from homology"/>
<evidence type="ECO:0000256" key="3">
    <source>
        <dbReference type="ARBA" id="ARBA00022475"/>
    </source>
</evidence>
<feature type="transmembrane region" description="Helical" evidence="7">
    <location>
        <begin position="153"/>
        <end position="170"/>
    </location>
</feature>
<keyword evidence="2 7" id="KW-0813">Transport</keyword>
<feature type="transmembrane region" description="Helical" evidence="7">
    <location>
        <begin position="31"/>
        <end position="56"/>
    </location>
</feature>
<dbReference type="InterPro" id="IPR051393">
    <property type="entry name" value="ABC_transporter_permease"/>
</dbReference>
<evidence type="ECO:0000256" key="5">
    <source>
        <dbReference type="ARBA" id="ARBA00022989"/>
    </source>
</evidence>
<dbReference type="Proteomes" id="UP000290649">
    <property type="component" value="Unassembled WGS sequence"/>
</dbReference>
<gene>
    <name evidence="9" type="ORF">DS745_06120</name>
</gene>
<protein>
    <submittedName>
        <fullName evidence="9">Sugar ABC transporter permease</fullName>
    </submittedName>
</protein>
<feature type="transmembrane region" description="Helical" evidence="7">
    <location>
        <begin position="176"/>
        <end position="198"/>
    </location>
</feature>
<evidence type="ECO:0000256" key="7">
    <source>
        <dbReference type="RuleBase" id="RU363032"/>
    </source>
</evidence>
<evidence type="ECO:0000256" key="4">
    <source>
        <dbReference type="ARBA" id="ARBA00022692"/>
    </source>
</evidence>
<dbReference type="PANTHER" id="PTHR30193">
    <property type="entry name" value="ABC TRANSPORTER PERMEASE PROTEIN"/>
    <property type="match status" value="1"/>
</dbReference>
<keyword evidence="4 7" id="KW-0812">Transmembrane</keyword>
<evidence type="ECO:0000313" key="10">
    <source>
        <dbReference type="Proteomes" id="UP000290649"/>
    </source>
</evidence>
<feature type="transmembrane region" description="Helical" evidence="7">
    <location>
        <begin position="126"/>
        <end position="146"/>
    </location>
</feature>
<feature type="transmembrane region" description="Helical" evidence="7">
    <location>
        <begin position="233"/>
        <end position="253"/>
    </location>
</feature>
<dbReference type="GO" id="GO:0005886">
    <property type="term" value="C:plasma membrane"/>
    <property type="evidence" value="ECO:0007669"/>
    <property type="project" value="UniProtKB-SubCell"/>
</dbReference>
<feature type="domain" description="ABC transmembrane type-1" evidence="8">
    <location>
        <begin position="88"/>
        <end position="301"/>
    </location>
</feature>
<keyword evidence="6 7" id="KW-0472">Membrane</keyword>
<dbReference type="Gene3D" id="1.10.3720.10">
    <property type="entry name" value="MetI-like"/>
    <property type="match status" value="1"/>
</dbReference>
<comment type="similarity">
    <text evidence="7">Belongs to the binding-protein-dependent transport system permease family.</text>
</comment>
<name>A0A4Q0VUS9_9BACI</name>
<keyword evidence="10" id="KW-1185">Reference proteome</keyword>
<feature type="transmembrane region" description="Helical" evidence="7">
    <location>
        <begin position="91"/>
        <end position="114"/>
    </location>
</feature>